<protein>
    <submittedName>
        <fullName evidence="1">Uncharacterized protein</fullName>
    </submittedName>
</protein>
<gene>
    <name evidence="1" type="ORF">B0H16DRAFT_1459808</name>
</gene>
<dbReference type="Proteomes" id="UP001215598">
    <property type="component" value="Unassembled WGS sequence"/>
</dbReference>
<organism evidence="1 2">
    <name type="scientific">Mycena metata</name>
    <dbReference type="NCBI Taxonomy" id="1033252"/>
    <lineage>
        <taxon>Eukaryota</taxon>
        <taxon>Fungi</taxon>
        <taxon>Dikarya</taxon>
        <taxon>Basidiomycota</taxon>
        <taxon>Agaricomycotina</taxon>
        <taxon>Agaricomycetes</taxon>
        <taxon>Agaricomycetidae</taxon>
        <taxon>Agaricales</taxon>
        <taxon>Marasmiineae</taxon>
        <taxon>Mycenaceae</taxon>
        <taxon>Mycena</taxon>
    </lineage>
</organism>
<evidence type="ECO:0000313" key="2">
    <source>
        <dbReference type="Proteomes" id="UP001215598"/>
    </source>
</evidence>
<reference evidence="1" key="1">
    <citation type="submission" date="2023-03" db="EMBL/GenBank/DDBJ databases">
        <title>Massive genome expansion in bonnet fungi (Mycena s.s.) driven by repeated elements and novel gene families across ecological guilds.</title>
        <authorList>
            <consortium name="Lawrence Berkeley National Laboratory"/>
            <person name="Harder C.B."/>
            <person name="Miyauchi S."/>
            <person name="Viragh M."/>
            <person name="Kuo A."/>
            <person name="Thoen E."/>
            <person name="Andreopoulos B."/>
            <person name="Lu D."/>
            <person name="Skrede I."/>
            <person name="Drula E."/>
            <person name="Henrissat B."/>
            <person name="Morin E."/>
            <person name="Kohler A."/>
            <person name="Barry K."/>
            <person name="LaButti K."/>
            <person name="Morin E."/>
            <person name="Salamov A."/>
            <person name="Lipzen A."/>
            <person name="Mereny Z."/>
            <person name="Hegedus B."/>
            <person name="Baldrian P."/>
            <person name="Stursova M."/>
            <person name="Weitz H."/>
            <person name="Taylor A."/>
            <person name="Grigoriev I.V."/>
            <person name="Nagy L.G."/>
            <person name="Martin F."/>
            <person name="Kauserud H."/>
        </authorList>
    </citation>
    <scope>NUCLEOTIDE SEQUENCE</scope>
    <source>
        <strain evidence="1">CBHHK182m</strain>
    </source>
</reference>
<comment type="caution">
    <text evidence="1">The sequence shown here is derived from an EMBL/GenBank/DDBJ whole genome shotgun (WGS) entry which is preliminary data.</text>
</comment>
<sequence>MPAKGVRTYGDLGDPDNTPTQYVDRSDSEVQWNVLTIGGRCPVLVGRVQGLRPVPVADGTDPTTVLNPTTSRFQPLECVQASHGAAVRAKSTYGDFTIRIRVPEPAMDPELSAAVFQRAKFTTRHVNRSGTSNANQLVSGALRLCFRVFNTLRDVKICATLGNSYTLGGDLGSNQTSGFGQHFGPGVRREWVFELAESPNFEIYIGAGKSDRSPDGEILRTCASGRPLPTIVGA</sequence>
<dbReference type="AlphaFoldDB" id="A0AAD7N9P2"/>
<proteinExistence type="predicted"/>
<keyword evidence="2" id="KW-1185">Reference proteome</keyword>
<accession>A0AAD7N9P2</accession>
<name>A0AAD7N9P2_9AGAR</name>
<evidence type="ECO:0000313" key="1">
    <source>
        <dbReference type="EMBL" id="KAJ7752633.1"/>
    </source>
</evidence>
<dbReference type="EMBL" id="JARKIB010000058">
    <property type="protein sequence ID" value="KAJ7752633.1"/>
    <property type="molecule type" value="Genomic_DNA"/>
</dbReference>